<accession>A0A2X0KGY9</accession>
<keyword evidence="1" id="KW-1133">Transmembrane helix</keyword>
<protein>
    <submittedName>
        <fullName evidence="2">Uncharacterized protein</fullName>
    </submittedName>
</protein>
<feature type="transmembrane region" description="Helical" evidence="1">
    <location>
        <begin position="21"/>
        <end position="39"/>
    </location>
</feature>
<organism evidence="2 3">
    <name type="scientific">Streptacidiphilus pinicola</name>
    <dbReference type="NCBI Taxonomy" id="2219663"/>
    <lineage>
        <taxon>Bacteria</taxon>
        <taxon>Bacillati</taxon>
        <taxon>Actinomycetota</taxon>
        <taxon>Actinomycetes</taxon>
        <taxon>Kitasatosporales</taxon>
        <taxon>Streptomycetaceae</taxon>
        <taxon>Streptacidiphilus</taxon>
    </lineage>
</organism>
<proteinExistence type="predicted"/>
<feature type="transmembrane region" description="Helical" evidence="1">
    <location>
        <begin position="84"/>
        <end position="103"/>
    </location>
</feature>
<comment type="caution">
    <text evidence="2">The sequence shown here is derived from an EMBL/GenBank/DDBJ whole genome shotgun (WGS) entry which is preliminary data.</text>
</comment>
<name>A0A2X0KGY9_9ACTN</name>
<gene>
    <name evidence="2" type="ORF">DN069_08465</name>
</gene>
<reference evidence="2 3" key="1">
    <citation type="submission" date="2018-06" db="EMBL/GenBank/DDBJ databases">
        <title>Streptacidiphilus pinicola sp. nov., isolated from pine grove soil.</title>
        <authorList>
            <person name="Roh S.G."/>
            <person name="Park S."/>
            <person name="Kim M.-K."/>
            <person name="Yun B.-R."/>
            <person name="Park J."/>
            <person name="Kim M.J."/>
            <person name="Kim Y.S."/>
            <person name="Kim S.B."/>
        </authorList>
    </citation>
    <scope>NUCLEOTIDE SEQUENCE [LARGE SCALE GENOMIC DNA]</scope>
    <source>
        <strain evidence="2 3">MMS16-CNU450</strain>
    </source>
</reference>
<dbReference type="AlphaFoldDB" id="A0A2X0KGY9"/>
<keyword evidence="3" id="KW-1185">Reference proteome</keyword>
<feature type="transmembrane region" description="Helical" evidence="1">
    <location>
        <begin position="51"/>
        <end position="72"/>
    </location>
</feature>
<dbReference type="OrthoDB" id="4230291at2"/>
<evidence type="ECO:0000313" key="3">
    <source>
        <dbReference type="Proteomes" id="UP000248889"/>
    </source>
</evidence>
<keyword evidence="1" id="KW-0472">Membrane</keyword>
<keyword evidence="1" id="KW-0812">Transmembrane</keyword>
<dbReference type="RefSeq" id="WP_111500238.1">
    <property type="nucleotide sequence ID" value="NZ_QKYN01000034.1"/>
</dbReference>
<sequence length="137" mass="14518">MTTQAITHPRSQAAFRSLRTLVTAYAGLSVATLGVAYLLRGHTALVTSTVWIRGGIVALASLLMLSFVVRSARGHRGAFRRLRITSALMLVAIAVIASLPGFLPVWMRVEQALCGVLLLGVVAIANGRHLRGVFAAG</sequence>
<evidence type="ECO:0000256" key="1">
    <source>
        <dbReference type="SAM" id="Phobius"/>
    </source>
</evidence>
<dbReference type="EMBL" id="QKYN01000034">
    <property type="protein sequence ID" value="RAG86040.1"/>
    <property type="molecule type" value="Genomic_DNA"/>
</dbReference>
<feature type="transmembrane region" description="Helical" evidence="1">
    <location>
        <begin position="109"/>
        <end position="127"/>
    </location>
</feature>
<dbReference type="Proteomes" id="UP000248889">
    <property type="component" value="Unassembled WGS sequence"/>
</dbReference>
<evidence type="ECO:0000313" key="2">
    <source>
        <dbReference type="EMBL" id="RAG86040.1"/>
    </source>
</evidence>